<evidence type="ECO:0000256" key="2">
    <source>
        <dbReference type="RuleBase" id="RU363034"/>
    </source>
</evidence>
<feature type="chain" id="PRO_5039888291" evidence="3">
    <location>
        <begin position="29"/>
        <end position="385"/>
    </location>
</feature>
<name>A0A9K3PTG3_9STRA</name>
<comment type="caution">
    <text evidence="5">The sequence shown here is derived from an EMBL/GenBank/DDBJ whole genome shotgun (WGS) entry which is preliminary data.</text>
</comment>
<dbReference type="GO" id="GO:0006508">
    <property type="term" value="P:proteolysis"/>
    <property type="evidence" value="ECO:0007669"/>
    <property type="project" value="UniProtKB-KW"/>
</dbReference>
<evidence type="ECO:0000256" key="3">
    <source>
        <dbReference type="SAM" id="SignalP"/>
    </source>
</evidence>
<dbReference type="SMART" id="SM00020">
    <property type="entry name" value="Tryp_SPc"/>
    <property type="match status" value="1"/>
</dbReference>
<dbReference type="InterPro" id="IPR001254">
    <property type="entry name" value="Trypsin_dom"/>
</dbReference>
<keyword evidence="1" id="KW-1015">Disulfide bond</keyword>
<keyword evidence="2" id="KW-0378">Hydrolase</keyword>
<gene>
    <name evidence="5" type="ORF">IV203_015626</name>
</gene>
<dbReference type="GO" id="GO:0004252">
    <property type="term" value="F:serine-type endopeptidase activity"/>
    <property type="evidence" value="ECO:0007669"/>
    <property type="project" value="InterPro"/>
</dbReference>
<keyword evidence="6" id="KW-1185">Reference proteome</keyword>
<dbReference type="Pfam" id="PF00089">
    <property type="entry name" value="Trypsin"/>
    <property type="match status" value="1"/>
</dbReference>
<keyword evidence="2" id="KW-0645">Protease</keyword>
<dbReference type="OrthoDB" id="46524at2759"/>
<organism evidence="5 6">
    <name type="scientific">Nitzschia inconspicua</name>
    <dbReference type="NCBI Taxonomy" id="303405"/>
    <lineage>
        <taxon>Eukaryota</taxon>
        <taxon>Sar</taxon>
        <taxon>Stramenopiles</taxon>
        <taxon>Ochrophyta</taxon>
        <taxon>Bacillariophyta</taxon>
        <taxon>Bacillariophyceae</taxon>
        <taxon>Bacillariophycidae</taxon>
        <taxon>Bacillariales</taxon>
        <taxon>Bacillariaceae</taxon>
        <taxon>Nitzschia</taxon>
    </lineage>
</organism>
<proteinExistence type="predicted"/>
<evidence type="ECO:0000256" key="1">
    <source>
        <dbReference type="ARBA" id="ARBA00023157"/>
    </source>
</evidence>
<feature type="domain" description="Peptidase S1" evidence="4">
    <location>
        <begin position="91"/>
        <end position="334"/>
    </location>
</feature>
<dbReference type="FunFam" id="2.40.10.10:FF:000002">
    <property type="entry name" value="Transmembrane protease serine"/>
    <property type="match status" value="1"/>
</dbReference>
<evidence type="ECO:0000259" key="4">
    <source>
        <dbReference type="PROSITE" id="PS50240"/>
    </source>
</evidence>
<dbReference type="EMBL" id="JAGRRH010000014">
    <property type="protein sequence ID" value="KAG7359037.1"/>
    <property type="molecule type" value="Genomic_DNA"/>
</dbReference>
<accession>A0A9K3PTG3</accession>
<dbReference type="Proteomes" id="UP000693970">
    <property type="component" value="Unassembled WGS sequence"/>
</dbReference>
<dbReference type="PROSITE" id="PS50240">
    <property type="entry name" value="TRYPSIN_DOM"/>
    <property type="match status" value="1"/>
</dbReference>
<dbReference type="InterPro" id="IPR050430">
    <property type="entry name" value="Peptidase_S1"/>
</dbReference>
<dbReference type="CDD" id="cd00190">
    <property type="entry name" value="Tryp_SPc"/>
    <property type="match status" value="1"/>
</dbReference>
<keyword evidence="2" id="KW-0720">Serine protease</keyword>
<reference evidence="5" key="1">
    <citation type="journal article" date="2021" name="Sci. Rep.">
        <title>Diploid genomic architecture of Nitzschia inconspicua, an elite biomass production diatom.</title>
        <authorList>
            <person name="Oliver A."/>
            <person name="Podell S."/>
            <person name="Pinowska A."/>
            <person name="Traller J.C."/>
            <person name="Smith S.R."/>
            <person name="McClure R."/>
            <person name="Beliaev A."/>
            <person name="Bohutskyi P."/>
            <person name="Hill E.A."/>
            <person name="Rabines A."/>
            <person name="Zheng H."/>
            <person name="Allen L.Z."/>
            <person name="Kuo A."/>
            <person name="Grigoriev I.V."/>
            <person name="Allen A.E."/>
            <person name="Hazlebeck D."/>
            <person name="Allen E.E."/>
        </authorList>
    </citation>
    <scope>NUCLEOTIDE SEQUENCE</scope>
    <source>
        <strain evidence="5">Hildebrandi</strain>
    </source>
</reference>
<dbReference type="AlphaFoldDB" id="A0A9K3PTG3"/>
<protein>
    <submittedName>
        <fullName evidence="5">Peptidase S8 family protein</fullName>
    </submittedName>
</protein>
<dbReference type="PANTHER" id="PTHR24276:SF91">
    <property type="entry name" value="AT26814P-RELATED"/>
    <property type="match status" value="1"/>
</dbReference>
<keyword evidence="3" id="KW-0732">Signal</keyword>
<dbReference type="PROSITE" id="PS00134">
    <property type="entry name" value="TRYPSIN_HIS"/>
    <property type="match status" value="1"/>
</dbReference>
<dbReference type="PROSITE" id="PS00135">
    <property type="entry name" value="TRYPSIN_SER"/>
    <property type="match status" value="1"/>
</dbReference>
<reference evidence="5" key="2">
    <citation type="submission" date="2021-04" db="EMBL/GenBank/DDBJ databases">
        <authorList>
            <person name="Podell S."/>
        </authorList>
    </citation>
    <scope>NUCLEOTIDE SEQUENCE</scope>
    <source>
        <strain evidence="5">Hildebrandi</strain>
    </source>
</reference>
<evidence type="ECO:0000313" key="6">
    <source>
        <dbReference type="Proteomes" id="UP000693970"/>
    </source>
</evidence>
<sequence length="385" mass="41571">MRIFQTHSWNSSLLAVVCVLPWVPFGHSSVGQRLRRRHRSHHILDGDTTRQGFDNHVIDHNKLHSNATYDASFGISVNDQLEDAPEPEPRIIGGSASEPGEFPYYVALNGCGASLIAPGVVLSASHCAPNGDEYEGRSVRVGAFRLSAMWDTNAVSRVVIEQKNHPSFNDNTVENDFMLLRLEQPVYLEDGGVTLELSNSESDVAAGTELTVLGLGVTGTSSWGGLFGPGMASQPDQLMDVEIEAYSDEQCLSAYGSGWKGVKIDSMFCAGAPLGGKDSCQGDSGGPLVKRTSSGVHKQVGVVSWGVGCGDRNFPGVYSRIPQYGFDWIKSVVCDEWRESASFCDGSGGPVNDPVTNQPTNAPVTTNPPIPEDNCVTLIFWTWCW</sequence>
<dbReference type="InterPro" id="IPR033116">
    <property type="entry name" value="TRYPSIN_SER"/>
</dbReference>
<dbReference type="PANTHER" id="PTHR24276">
    <property type="entry name" value="POLYSERASE-RELATED"/>
    <property type="match status" value="1"/>
</dbReference>
<feature type="signal peptide" evidence="3">
    <location>
        <begin position="1"/>
        <end position="28"/>
    </location>
</feature>
<dbReference type="InterPro" id="IPR018114">
    <property type="entry name" value="TRYPSIN_HIS"/>
</dbReference>
<evidence type="ECO:0000313" key="5">
    <source>
        <dbReference type="EMBL" id="KAG7359037.1"/>
    </source>
</evidence>